<proteinExistence type="predicted"/>
<accession>A0A3M0JWQ4</accession>
<reference evidence="1 2" key="1">
    <citation type="submission" date="2018-07" db="EMBL/GenBank/DDBJ databases">
        <title>A high quality draft genome assembly of the barn swallow (H. rustica rustica).</title>
        <authorList>
            <person name="Formenti G."/>
            <person name="Chiara M."/>
            <person name="Poveda L."/>
            <person name="Francoijs K.-J."/>
            <person name="Bonisoli-Alquati A."/>
            <person name="Canova L."/>
            <person name="Gianfranceschi L."/>
            <person name="Horner D.S."/>
            <person name="Saino N."/>
        </authorList>
    </citation>
    <scope>NUCLEOTIDE SEQUENCE [LARGE SCALE GENOMIC DNA]</scope>
    <source>
        <strain evidence="1">Chelidonia</strain>
        <tissue evidence="1">Blood</tissue>
    </source>
</reference>
<gene>
    <name evidence="1" type="ORF">DUI87_18635</name>
</gene>
<sequence>MLGKKNSRIQHCLEEKNLSQVKRQRHFPGSKQNTVANRKAECLIYNLPEVKISAEYLPKTSDEFYKRATLLGRYLLNFFLMSENGWMDGWMEQMAKIEPWIDNEDNKKTGINRIAEEKFY</sequence>
<organism evidence="1 2">
    <name type="scientific">Hirundo rustica rustica</name>
    <dbReference type="NCBI Taxonomy" id="333673"/>
    <lineage>
        <taxon>Eukaryota</taxon>
        <taxon>Metazoa</taxon>
        <taxon>Chordata</taxon>
        <taxon>Craniata</taxon>
        <taxon>Vertebrata</taxon>
        <taxon>Euteleostomi</taxon>
        <taxon>Archelosauria</taxon>
        <taxon>Archosauria</taxon>
        <taxon>Dinosauria</taxon>
        <taxon>Saurischia</taxon>
        <taxon>Theropoda</taxon>
        <taxon>Coelurosauria</taxon>
        <taxon>Aves</taxon>
        <taxon>Neognathae</taxon>
        <taxon>Neoaves</taxon>
        <taxon>Telluraves</taxon>
        <taxon>Australaves</taxon>
        <taxon>Passeriformes</taxon>
        <taxon>Sylvioidea</taxon>
        <taxon>Hirundinidae</taxon>
        <taxon>Hirundo</taxon>
    </lineage>
</organism>
<dbReference type="EMBL" id="QRBI01000123">
    <property type="protein sequence ID" value="RMC05443.1"/>
    <property type="molecule type" value="Genomic_DNA"/>
</dbReference>
<protein>
    <submittedName>
        <fullName evidence="1">Uncharacterized protein</fullName>
    </submittedName>
</protein>
<evidence type="ECO:0000313" key="2">
    <source>
        <dbReference type="Proteomes" id="UP000269221"/>
    </source>
</evidence>
<comment type="caution">
    <text evidence="1">The sequence shown here is derived from an EMBL/GenBank/DDBJ whole genome shotgun (WGS) entry which is preliminary data.</text>
</comment>
<evidence type="ECO:0000313" key="1">
    <source>
        <dbReference type="EMBL" id="RMC05443.1"/>
    </source>
</evidence>
<dbReference type="AlphaFoldDB" id="A0A3M0JWQ4"/>
<keyword evidence="2" id="KW-1185">Reference proteome</keyword>
<name>A0A3M0JWQ4_HIRRU</name>
<dbReference type="Proteomes" id="UP000269221">
    <property type="component" value="Unassembled WGS sequence"/>
</dbReference>